<reference evidence="3" key="1">
    <citation type="journal article" date="2007" name="Plant Cell">
        <title>Dothideomycete-plant interactions illuminated by genome sequencing and EST analysis of the wheat pathogen Stagonospora nodorum.</title>
        <authorList>
            <person name="Hane J.K."/>
            <person name="Lowe R.G."/>
            <person name="Solomon P.S."/>
            <person name="Tan K.C."/>
            <person name="Schoch C.L."/>
            <person name="Spatafora J.W."/>
            <person name="Crous P.W."/>
            <person name="Kodira C."/>
            <person name="Birren B.W."/>
            <person name="Galagan J.E."/>
            <person name="Torriani S.F."/>
            <person name="McDonald B.A."/>
            <person name="Oliver R.P."/>
        </authorList>
    </citation>
    <scope>NUCLEOTIDE SEQUENCE [LARGE SCALE GENOMIC DNA]</scope>
    <source>
        <strain evidence="3">SN15 / ATCC MYA-4574 / FGSC 10173</strain>
    </source>
</reference>
<feature type="region of interest" description="Disordered" evidence="1">
    <location>
        <begin position="68"/>
        <end position="93"/>
    </location>
</feature>
<evidence type="ECO:0000313" key="3">
    <source>
        <dbReference type="Proteomes" id="UP000001055"/>
    </source>
</evidence>
<dbReference type="RefSeq" id="XP_001797959.1">
    <property type="nucleotide sequence ID" value="XM_001797907.1"/>
</dbReference>
<feature type="compositionally biased region" description="Basic and acidic residues" evidence="1">
    <location>
        <begin position="68"/>
        <end position="85"/>
    </location>
</feature>
<proteinExistence type="predicted"/>
<protein>
    <submittedName>
        <fullName evidence="2">Uncharacterized protein</fullName>
    </submittedName>
</protein>
<evidence type="ECO:0000256" key="1">
    <source>
        <dbReference type="SAM" id="MobiDB-lite"/>
    </source>
</evidence>
<evidence type="ECO:0000313" key="2">
    <source>
        <dbReference type="EMBL" id="EAT85091.1"/>
    </source>
</evidence>
<dbReference type="EMBL" id="CH445335">
    <property type="protein sequence ID" value="EAT85091.1"/>
    <property type="molecule type" value="Genomic_DNA"/>
</dbReference>
<dbReference type="GeneID" id="5974852"/>
<dbReference type="KEGG" id="pno:SNOG_07625"/>
<dbReference type="AlphaFoldDB" id="Q0UKT9"/>
<dbReference type="InParanoid" id="Q0UKT9"/>
<dbReference type="Proteomes" id="UP000001055">
    <property type="component" value="Unassembled WGS sequence"/>
</dbReference>
<organism evidence="2 3">
    <name type="scientific">Phaeosphaeria nodorum (strain SN15 / ATCC MYA-4574 / FGSC 10173)</name>
    <name type="common">Glume blotch fungus</name>
    <name type="synonym">Parastagonospora nodorum</name>
    <dbReference type="NCBI Taxonomy" id="321614"/>
    <lineage>
        <taxon>Eukaryota</taxon>
        <taxon>Fungi</taxon>
        <taxon>Dikarya</taxon>
        <taxon>Ascomycota</taxon>
        <taxon>Pezizomycotina</taxon>
        <taxon>Dothideomycetes</taxon>
        <taxon>Pleosporomycetidae</taxon>
        <taxon>Pleosporales</taxon>
        <taxon>Pleosporineae</taxon>
        <taxon>Phaeosphaeriaceae</taxon>
        <taxon>Parastagonospora</taxon>
    </lineage>
</organism>
<sequence>MTELCRRSTELLRIYRDSASVEDQRIIDGIWTMFHEEATQPRTAISTPSSENDEMLESVQTSVLELKQEQVESRQSSEFRQEPEQRGTYPGPLPFYGGLPTVAPMIADDTHTYYATYGAYNDTITSTNLGVWDANSWWGDARYMEQP</sequence>
<accession>Q0UKT9</accession>
<gene>
    <name evidence="2" type="ORF">SNOG_07625</name>
</gene>
<dbReference type="HOGENOM" id="CLU_1768764_0_0_1"/>
<dbReference type="VEuPathDB" id="FungiDB:JI435_076250"/>
<name>Q0UKT9_PHANO</name>